<feature type="domain" description="GH10" evidence="12">
    <location>
        <begin position="27"/>
        <end position="339"/>
    </location>
</feature>
<dbReference type="Pfam" id="PF00331">
    <property type="entry name" value="Glyco_hydro_10"/>
    <property type="match status" value="1"/>
</dbReference>
<keyword evidence="14" id="KW-1185">Reference proteome</keyword>
<evidence type="ECO:0000256" key="8">
    <source>
        <dbReference type="ARBA" id="ARBA00023326"/>
    </source>
</evidence>
<dbReference type="PROSITE" id="PS51760">
    <property type="entry name" value="GH10_2"/>
    <property type="match status" value="1"/>
</dbReference>
<evidence type="ECO:0000256" key="2">
    <source>
        <dbReference type="ARBA" id="ARBA00007495"/>
    </source>
</evidence>
<name>A0A8H5C5B6_9AGAR</name>
<evidence type="ECO:0000259" key="12">
    <source>
        <dbReference type="PROSITE" id="PS51760"/>
    </source>
</evidence>
<dbReference type="InterPro" id="IPR031158">
    <property type="entry name" value="GH10_AS"/>
</dbReference>
<comment type="similarity">
    <text evidence="2 10">Belongs to the glycosyl hydrolase 10 (cellulase F) family.</text>
</comment>
<reference evidence="13 14" key="1">
    <citation type="journal article" date="2020" name="ISME J.">
        <title>Uncovering the hidden diversity of litter-decomposition mechanisms in mushroom-forming fungi.</title>
        <authorList>
            <person name="Floudas D."/>
            <person name="Bentzer J."/>
            <person name="Ahren D."/>
            <person name="Johansson T."/>
            <person name="Persson P."/>
            <person name="Tunlid A."/>
        </authorList>
    </citation>
    <scope>NUCLEOTIDE SEQUENCE [LARGE SCALE GENOMIC DNA]</scope>
    <source>
        <strain evidence="13 14">CBS 175.51</strain>
    </source>
</reference>
<dbReference type="PRINTS" id="PR00134">
    <property type="entry name" value="GLHYDRLASE10"/>
</dbReference>
<keyword evidence="4 11" id="KW-0732">Signal</keyword>
<dbReference type="PANTHER" id="PTHR31490">
    <property type="entry name" value="GLYCOSYL HYDROLASE"/>
    <property type="match status" value="1"/>
</dbReference>
<dbReference type="Proteomes" id="UP000541558">
    <property type="component" value="Unassembled WGS sequence"/>
</dbReference>
<keyword evidence="7 10" id="KW-0326">Glycosidase</keyword>
<evidence type="ECO:0000256" key="5">
    <source>
        <dbReference type="ARBA" id="ARBA00022801"/>
    </source>
</evidence>
<keyword evidence="8 10" id="KW-0624">Polysaccharide degradation</keyword>
<comment type="caution">
    <text evidence="13">The sequence shown here is derived from an EMBL/GenBank/DDBJ whole genome shotgun (WGS) entry which is preliminary data.</text>
</comment>
<dbReference type="SUPFAM" id="SSF51445">
    <property type="entry name" value="(Trans)glycosidases"/>
    <property type="match status" value="1"/>
</dbReference>
<dbReference type="PANTHER" id="PTHR31490:SF88">
    <property type="entry name" value="BETA-XYLANASE"/>
    <property type="match status" value="1"/>
</dbReference>
<evidence type="ECO:0000313" key="14">
    <source>
        <dbReference type="Proteomes" id="UP000541558"/>
    </source>
</evidence>
<comment type="catalytic activity">
    <reaction evidence="1 10">
        <text>Endohydrolysis of (1-&gt;4)-beta-D-xylosidic linkages in xylans.</text>
        <dbReference type="EC" id="3.2.1.8"/>
    </reaction>
</comment>
<dbReference type="EC" id="3.2.1.8" evidence="10"/>
<dbReference type="GO" id="GO:0031176">
    <property type="term" value="F:endo-1,4-beta-xylanase activity"/>
    <property type="evidence" value="ECO:0007669"/>
    <property type="project" value="UniProtKB-EC"/>
</dbReference>
<dbReference type="OrthoDB" id="3055998at2759"/>
<keyword evidence="3" id="KW-0858">Xylan degradation</keyword>
<dbReference type="InterPro" id="IPR044846">
    <property type="entry name" value="GH10"/>
</dbReference>
<sequence>MKTLFYHVVAAAAPILILLGANTNGVGAQLDTLAKRAGKVYFGSAVDNPELGDLPYKTLLSNASEFGQLTAGNSLKWETVQPARGTYNFAGGDEILALAKQNRQLFRGHTCVWHSQLAPWVEAGRFSAKELTAIIEDHCSRLVGHCKGEIWDVVNEAFEDDGSYRKSVFYNTLGTQYFETALRAARKADPNTKLYLNDYNVEGINSKSDAYYTLIKSLIAKKVPIDGFGVQGHLIVGQVPTNIRENFQRFAGLGIDVAITELDIRMVLPVTPEKLEQQKRDYAAVIRACKAVKRCVGVTVWDYTDKYSWIPSVFKGEGAALPWDEKLQKKPAYDGIASAWLS</sequence>
<dbReference type="InterPro" id="IPR017853">
    <property type="entry name" value="GH"/>
</dbReference>
<evidence type="ECO:0000256" key="3">
    <source>
        <dbReference type="ARBA" id="ARBA00022651"/>
    </source>
</evidence>
<evidence type="ECO:0000256" key="1">
    <source>
        <dbReference type="ARBA" id="ARBA00000681"/>
    </source>
</evidence>
<dbReference type="EMBL" id="JAACJK010000066">
    <property type="protein sequence ID" value="KAF5334816.1"/>
    <property type="molecule type" value="Genomic_DNA"/>
</dbReference>
<gene>
    <name evidence="13" type="ORF">D9611_012967</name>
</gene>
<dbReference type="Gene3D" id="3.20.20.80">
    <property type="entry name" value="Glycosidases"/>
    <property type="match status" value="1"/>
</dbReference>
<evidence type="ECO:0000256" key="7">
    <source>
        <dbReference type="ARBA" id="ARBA00023295"/>
    </source>
</evidence>
<evidence type="ECO:0000256" key="6">
    <source>
        <dbReference type="ARBA" id="ARBA00023277"/>
    </source>
</evidence>
<keyword evidence="6 10" id="KW-0119">Carbohydrate metabolism</keyword>
<feature type="active site" description="Nucleophile" evidence="9">
    <location>
        <position position="261"/>
    </location>
</feature>
<dbReference type="AlphaFoldDB" id="A0A8H5C5B6"/>
<evidence type="ECO:0000256" key="11">
    <source>
        <dbReference type="SAM" id="SignalP"/>
    </source>
</evidence>
<accession>A0A8H5C5B6</accession>
<dbReference type="InterPro" id="IPR001000">
    <property type="entry name" value="GH10_dom"/>
</dbReference>
<evidence type="ECO:0000256" key="9">
    <source>
        <dbReference type="PROSITE-ProRule" id="PRU10061"/>
    </source>
</evidence>
<keyword evidence="5 10" id="KW-0378">Hydrolase</keyword>
<dbReference type="PROSITE" id="PS00591">
    <property type="entry name" value="GH10_1"/>
    <property type="match status" value="1"/>
</dbReference>
<protein>
    <recommendedName>
        <fullName evidence="10">Beta-xylanase</fullName>
        <ecNumber evidence="10">3.2.1.8</ecNumber>
    </recommendedName>
</protein>
<evidence type="ECO:0000313" key="13">
    <source>
        <dbReference type="EMBL" id="KAF5334816.1"/>
    </source>
</evidence>
<feature type="signal peptide" evidence="11">
    <location>
        <begin position="1"/>
        <end position="28"/>
    </location>
</feature>
<evidence type="ECO:0000256" key="4">
    <source>
        <dbReference type="ARBA" id="ARBA00022729"/>
    </source>
</evidence>
<organism evidence="13 14">
    <name type="scientific">Ephemerocybe angulata</name>
    <dbReference type="NCBI Taxonomy" id="980116"/>
    <lineage>
        <taxon>Eukaryota</taxon>
        <taxon>Fungi</taxon>
        <taxon>Dikarya</taxon>
        <taxon>Basidiomycota</taxon>
        <taxon>Agaricomycotina</taxon>
        <taxon>Agaricomycetes</taxon>
        <taxon>Agaricomycetidae</taxon>
        <taxon>Agaricales</taxon>
        <taxon>Agaricineae</taxon>
        <taxon>Psathyrellaceae</taxon>
        <taxon>Ephemerocybe</taxon>
    </lineage>
</organism>
<dbReference type="SMART" id="SM00633">
    <property type="entry name" value="Glyco_10"/>
    <property type="match status" value="1"/>
</dbReference>
<feature type="chain" id="PRO_5034705892" description="Beta-xylanase" evidence="11">
    <location>
        <begin position="29"/>
        <end position="342"/>
    </location>
</feature>
<dbReference type="GO" id="GO:0045493">
    <property type="term" value="P:xylan catabolic process"/>
    <property type="evidence" value="ECO:0007669"/>
    <property type="project" value="UniProtKB-KW"/>
</dbReference>
<proteinExistence type="inferred from homology"/>
<evidence type="ECO:0000256" key="10">
    <source>
        <dbReference type="RuleBase" id="RU361174"/>
    </source>
</evidence>